<dbReference type="OrthoDB" id="676274at2"/>
<sequence>MKLQVIIEKGDDVYAGRVEGRKDFLPVTMADDIPGVLQNLKELIEDYKKHEGKGDKFWDKINVENLEFDLVYDLQVFFQEHEYLNIAAIARRAGMNETLLRQYARGYKFPSAEQAKRIEAIVHSIASELQSVSIGV</sequence>
<protein>
    <submittedName>
        <fullName evidence="1">Uncharacterized protein</fullName>
    </submittedName>
</protein>
<gene>
    <name evidence="1" type="ORF">ESB13_21280</name>
</gene>
<keyword evidence="2" id="KW-1185">Reference proteome</keyword>
<evidence type="ECO:0000313" key="2">
    <source>
        <dbReference type="Proteomes" id="UP000290545"/>
    </source>
</evidence>
<dbReference type="EMBL" id="SDHZ01000004">
    <property type="protein sequence ID" value="RXK81465.1"/>
    <property type="molecule type" value="Genomic_DNA"/>
</dbReference>
<dbReference type="Proteomes" id="UP000290545">
    <property type="component" value="Unassembled WGS sequence"/>
</dbReference>
<comment type="caution">
    <text evidence="1">The sequence shown here is derived from an EMBL/GenBank/DDBJ whole genome shotgun (WGS) entry which is preliminary data.</text>
</comment>
<accession>A0A4Q1D318</accession>
<proteinExistence type="predicted"/>
<name>A0A4Q1D318_9BACT</name>
<dbReference type="RefSeq" id="WP_129005715.1">
    <property type="nucleotide sequence ID" value="NZ_SDHZ01000004.1"/>
</dbReference>
<reference evidence="1 2" key="1">
    <citation type="submission" date="2019-01" db="EMBL/GenBank/DDBJ databases">
        <title>Filimonas sp. strain TTM-71.</title>
        <authorList>
            <person name="Chen W.-M."/>
        </authorList>
    </citation>
    <scope>NUCLEOTIDE SEQUENCE [LARGE SCALE GENOMIC DNA]</scope>
    <source>
        <strain evidence="1 2">TTM-71</strain>
    </source>
</reference>
<dbReference type="AlphaFoldDB" id="A0A4Q1D318"/>
<organism evidence="1 2">
    <name type="scientific">Filimonas effusa</name>
    <dbReference type="NCBI Taxonomy" id="2508721"/>
    <lineage>
        <taxon>Bacteria</taxon>
        <taxon>Pseudomonadati</taxon>
        <taxon>Bacteroidota</taxon>
        <taxon>Chitinophagia</taxon>
        <taxon>Chitinophagales</taxon>
        <taxon>Chitinophagaceae</taxon>
        <taxon>Filimonas</taxon>
    </lineage>
</organism>
<evidence type="ECO:0000313" key="1">
    <source>
        <dbReference type="EMBL" id="RXK81465.1"/>
    </source>
</evidence>